<keyword evidence="2" id="KW-0812">Transmembrane</keyword>
<evidence type="ECO:0000256" key="2">
    <source>
        <dbReference type="SAM" id="Phobius"/>
    </source>
</evidence>
<keyword evidence="2" id="KW-1133">Transmembrane helix</keyword>
<comment type="caution">
    <text evidence="3">The sequence shown here is derived from an EMBL/GenBank/DDBJ whole genome shotgun (WGS) entry which is preliminary data.</text>
</comment>
<feature type="region of interest" description="Disordered" evidence="1">
    <location>
        <begin position="184"/>
        <end position="241"/>
    </location>
</feature>
<evidence type="ECO:0000313" key="3">
    <source>
        <dbReference type="EMBL" id="TQN40746.1"/>
    </source>
</evidence>
<protein>
    <submittedName>
        <fullName evidence="3">Uncharacterized protein</fullName>
    </submittedName>
</protein>
<gene>
    <name evidence="3" type="ORF">FHU33_0095</name>
</gene>
<dbReference type="EMBL" id="VFQE01000001">
    <property type="protein sequence ID" value="TQN40746.1"/>
    <property type="molecule type" value="Genomic_DNA"/>
</dbReference>
<feature type="compositionally biased region" description="Pro residues" evidence="1">
    <location>
        <begin position="192"/>
        <end position="220"/>
    </location>
</feature>
<name>A0A543P9J0_9ACTN</name>
<sequence length="353" mass="35183">MEVEQTMATGRIRRTARRGVAAAVLGWLGVAAFSILVAPTAAAAPSATIEIRNLTPPAASVDPGGSVTFVNKIPPQDKTGITLPLVGSLSATVFTDVSVSFFGQQRSLALDQSASWTFSAPATTGTITYTYRIVPQAGLAVDVADQLITTVASSLPALPAPTPYVVQTIAPAVPNLPSLGLPPLPQVDVQLPPGPVPPEGPEPPVPPGPEGPPAPEPPGGDPQQLPATPGDAYAYDTGSGAPRMAPSDVVAAAAFDPSRYFVPGQSLGGADRAGGGGGSGGVAGSYDGASVPVFGQLAGLDGATLEEGDAVTEAASERTATQTLPAAALAAVIALAAVTAALVRTHQASRATR</sequence>
<keyword evidence="2" id="KW-0472">Membrane</keyword>
<feature type="transmembrane region" description="Helical" evidence="2">
    <location>
        <begin position="324"/>
        <end position="343"/>
    </location>
</feature>
<reference evidence="3 4" key="1">
    <citation type="submission" date="2019-06" db="EMBL/GenBank/DDBJ databases">
        <title>Sequencing the genomes of 1000 actinobacteria strains.</title>
        <authorList>
            <person name="Klenk H.-P."/>
        </authorList>
    </citation>
    <scope>NUCLEOTIDE SEQUENCE [LARGE SCALE GENOMIC DNA]</scope>
    <source>
        <strain evidence="3 4">DSM 46837</strain>
    </source>
</reference>
<keyword evidence="4" id="KW-1185">Reference proteome</keyword>
<proteinExistence type="predicted"/>
<accession>A0A543P9J0</accession>
<evidence type="ECO:0000313" key="4">
    <source>
        <dbReference type="Proteomes" id="UP000319865"/>
    </source>
</evidence>
<dbReference type="AlphaFoldDB" id="A0A543P9J0"/>
<dbReference type="Proteomes" id="UP000319865">
    <property type="component" value="Unassembled WGS sequence"/>
</dbReference>
<organism evidence="3 4">
    <name type="scientific">Blastococcus colisei</name>
    <dbReference type="NCBI Taxonomy" id="1564162"/>
    <lineage>
        <taxon>Bacteria</taxon>
        <taxon>Bacillati</taxon>
        <taxon>Actinomycetota</taxon>
        <taxon>Actinomycetes</taxon>
        <taxon>Geodermatophilales</taxon>
        <taxon>Geodermatophilaceae</taxon>
        <taxon>Blastococcus</taxon>
    </lineage>
</organism>
<evidence type="ECO:0000256" key="1">
    <source>
        <dbReference type="SAM" id="MobiDB-lite"/>
    </source>
</evidence>